<dbReference type="Pfam" id="PF12643">
    <property type="entry name" value="MazG-like"/>
    <property type="match status" value="1"/>
</dbReference>
<reference evidence="1 2" key="1">
    <citation type="journal article" date="2015" name="Stand. Genomic Sci.">
        <title>Genomic Encyclopedia of Bacterial and Archaeal Type Strains, Phase III: the genomes of soil and plant-associated and newly described type strains.</title>
        <authorList>
            <person name="Whitman W.B."/>
            <person name="Woyke T."/>
            <person name="Klenk H.P."/>
            <person name="Zhou Y."/>
            <person name="Lilburn T.G."/>
            <person name="Beck B.J."/>
            <person name="De Vos P."/>
            <person name="Vandamme P."/>
            <person name="Eisen J.A."/>
            <person name="Garrity G."/>
            <person name="Hugenholtz P."/>
            <person name="Kyrpides N.C."/>
        </authorList>
    </citation>
    <scope>NUCLEOTIDE SEQUENCE [LARGE SCALE GENOMIC DNA]</scope>
    <source>
        <strain evidence="1 2">VKM Ac-2538</strain>
    </source>
</reference>
<evidence type="ECO:0000313" key="1">
    <source>
        <dbReference type="EMBL" id="TCO27409.1"/>
    </source>
</evidence>
<dbReference type="Proteomes" id="UP000295818">
    <property type="component" value="Unassembled WGS sequence"/>
</dbReference>
<gene>
    <name evidence="1" type="ORF">EV644_103106</name>
</gene>
<organism evidence="1 2">
    <name type="scientific">Kribbella orskensis</name>
    <dbReference type="NCBI Taxonomy" id="2512216"/>
    <lineage>
        <taxon>Bacteria</taxon>
        <taxon>Bacillati</taxon>
        <taxon>Actinomycetota</taxon>
        <taxon>Actinomycetes</taxon>
        <taxon>Propionibacteriales</taxon>
        <taxon>Kribbellaceae</taxon>
        <taxon>Kribbella</taxon>
    </lineage>
</organism>
<dbReference type="SUPFAM" id="SSF101386">
    <property type="entry name" value="all-alpha NTP pyrophosphatases"/>
    <property type="match status" value="1"/>
</dbReference>
<proteinExistence type="predicted"/>
<dbReference type="PANTHER" id="PTHR46523:SF1">
    <property type="entry name" value="DCTP PYROPHOSPHATASE 1"/>
    <property type="match status" value="1"/>
</dbReference>
<protein>
    <submittedName>
        <fullName evidence="1">MazG-like nucleotide pyrophosphohydrolase family protein</fullName>
    </submittedName>
</protein>
<dbReference type="InterPro" id="IPR052555">
    <property type="entry name" value="dCTP_Pyrophosphatase"/>
</dbReference>
<dbReference type="Gene3D" id="1.10.287.1080">
    <property type="entry name" value="MazG-like"/>
    <property type="match status" value="1"/>
</dbReference>
<dbReference type="EMBL" id="SLWM01000003">
    <property type="protein sequence ID" value="TCO27409.1"/>
    <property type="molecule type" value="Genomic_DNA"/>
</dbReference>
<dbReference type="CDD" id="cd11537">
    <property type="entry name" value="NTP-PPase_RS21-C6_like"/>
    <property type="match status" value="1"/>
</dbReference>
<evidence type="ECO:0000313" key="2">
    <source>
        <dbReference type="Proteomes" id="UP000295818"/>
    </source>
</evidence>
<accession>A0ABY2BPA7</accession>
<dbReference type="RefSeq" id="WP_132190132.1">
    <property type="nucleotide sequence ID" value="NZ_SLWM01000003.1"/>
</dbReference>
<sequence length="122" mass="13725">MQEGLETLRQELAEFAAERDWEQFHTPKNLAMALAGEVGELAAELQWLTDEEIRQGLATGVLRQRVAGEVADVFIYLLRLADVCGIELLSAAHAKVVENRVRYPVEKARGNARKYDELADEE</sequence>
<comment type="caution">
    <text evidence="1">The sequence shown here is derived from an EMBL/GenBank/DDBJ whole genome shotgun (WGS) entry which is preliminary data.</text>
</comment>
<keyword evidence="2" id="KW-1185">Reference proteome</keyword>
<dbReference type="InterPro" id="IPR025984">
    <property type="entry name" value="DCTPP"/>
</dbReference>
<dbReference type="PIRSF" id="PIRSF029826">
    <property type="entry name" value="UCP029826_pph"/>
    <property type="match status" value="1"/>
</dbReference>
<dbReference type="PANTHER" id="PTHR46523">
    <property type="entry name" value="DCTP PYROPHOSPHATASE 1"/>
    <property type="match status" value="1"/>
</dbReference>
<name>A0ABY2BPA7_9ACTN</name>